<name>A0AA41QGG9_9MICO</name>
<comment type="caution">
    <text evidence="2">The sequence shown here is derived from an EMBL/GenBank/DDBJ whole genome shotgun (WGS) entry which is preliminary data.</text>
</comment>
<dbReference type="AlphaFoldDB" id="A0AA41QGG9"/>
<dbReference type="Gene3D" id="3.60.40.10">
    <property type="entry name" value="PPM-type phosphatase domain"/>
    <property type="match status" value="1"/>
</dbReference>
<feature type="domain" description="PPM-type phosphatase" evidence="1">
    <location>
        <begin position="10"/>
        <end position="223"/>
    </location>
</feature>
<evidence type="ECO:0000259" key="1">
    <source>
        <dbReference type="Pfam" id="PF13672"/>
    </source>
</evidence>
<dbReference type="Proteomes" id="UP001165405">
    <property type="component" value="Unassembled WGS sequence"/>
</dbReference>
<dbReference type="InterPro" id="IPR036457">
    <property type="entry name" value="PPM-type-like_dom_sf"/>
</dbReference>
<evidence type="ECO:0000313" key="3">
    <source>
        <dbReference type="Proteomes" id="UP001165405"/>
    </source>
</evidence>
<reference evidence="2" key="1">
    <citation type="submission" date="2022-01" db="EMBL/GenBank/DDBJ databases">
        <title>Antribacter sp. nov., isolated from Guizhou of China.</title>
        <authorList>
            <person name="Chengliang C."/>
            <person name="Ya Z."/>
        </authorList>
    </citation>
    <scope>NUCLEOTIDE SEQUENCE</scope>
    <source>
        <strain evidence="2">KLBMP 9083</strain>
    </source>
</reference>
<organism evidence="2 3">
    <name type="scientific">Antribacter soli</name>
    <dbReference type="NCBI Taxonomy" id="2910976"/>
    <lineage>
        <taxon>Bacteria</taxon>
        <taxon>Bacillati</taxon>
        <taxon>Actinomycetota</taxon>
        <taxon>Actinomycetes</taxon>
        <taxon>Micrococcales</taxon>
        <taxon>Promicromonosporaceae</taxon>
        <taxon>Antribacter</taxon>
    </lineage>
</organism>
<evidence type="ECO:0000313" key="2">
    <source>
        <dbReference type="EMBL" id="MCF4121752.1"/>
    </source>
</evidence>
<dbReference type="RefSeq" id="WP_236089549.1">
    <property type="nucleotide sequence ID" value="NZ_JAKGSG010000034.1"/>
</dbReference>
<gene>
    <name evidence="2" type="ORF">L1785_12235</name>
</gene>
<proteinExistence type="predicted"/>
<accession>A0AA41QGG9</accession>
<protein>
    <submittedName>
        <fullName evidence="2">Protein phosphatase 2C domain-containing protein</fullName>
    </submittedName>
</protein>
<dbReference type="EMBL" id="JAKGSG010000034">
    <property type="protein sequence ID" value="MCF4121752.1"/>
    <property type="molecule type" value="Genomic_DNA"/>
</dbReference>
<sequence length="266" mass="28198">MILAATLPGGTLNQDRHATGDGFALVLDGATSFAGDRSHDPGWYAEQLANALTVTVPDGGTLADAATAAIANVRDAHGLTPDTAPTSTIALARWSAETVETYVLGDSLAVVLHPDGTETVHHDDRLAAVAPAERAAYRAHLADGHGYDDALRPLLLALQAEQARHRNQPGGFWIAGAQPEAAQHGVTTTTPRRDVAAVMLATDGVALDRHPTATTWRDLYDEARHDGPAQVLQRIHDAEVSDPDGQRWPRAKPHDDKTLVVITPGD</sequence>
<keyword evidence="3" id="KW-1185">Reference proteome</keyword>
<dbReference type="Pfam" id="PF13672">
    <property type="entry name" value="PP2C_2"/>
    <property type="match status" value="1"/>
</dbReference>
<dbReference type="SUPFAM" id="SSF81606">
    <property type="entry name" value="PP2C-like"/>
    <property type="match status" value="1"/>
</dbReference>
<dbReference type="InterPro" id="IPR001932">
    <property type="entry name" value="PPM-type_phosphatase-like_dom"/>
</dbReference>